<accession>A0A2N7FGT5</accession>
<evidence type="ECO:0000256" key="1">
    <source>
        <dbReference type="ARBA" id="ARBA00006625"/>
    </source>
</evidence>
<evidence type="ECO:0000313" key="4">
    <source>
        <dbReference type="EMBL" id="PMJ68505.1"/>
    </source>
</evidence>
<dbReference type="PANTHER" id="PTHR35527:SF2">
    <property type="entry name" value="HYDROLASE"/>
    <property type="match status" value="1"/>
</dbReference>
<evidence type="ECO:0000256" key="2">
    <source>
        <dbReference type="ARBA" id="ARBA00022801"/>
    </source>
</evidence>
<dbReference type="CDD" id="cd01902">
    <property type="entry name" value="Ntn_CGH"/>
    <property type="match status" value="1"/>
</dbReference>
<comment type="caution">
    <text evidence="4">The sequence shown here is derived from an EMBL/GenBank/DDBJ whole genome shotgun (WGS) entry which is preliminary data.</text>
</comment>
<evidence type="ECO:0000259" key="3">
    <source>
        <dbReference type="Pfam" id="PF02275"/>
    </source>
</evidence>
<dbReference type="InterPro" id="IPR029132">
    <property type="entry name" value="CBAH/NAAA_C"/>
</dbReference>
<dbReference type="Proteomes" id="UP000235330">
    <property type="component" value="Unassembled WGS sequence"/>
</dbReference>
<proteinExistence type="inferred from homology"/>
<dbReference type="Gene3D" id="3.60.60.10">
    <property type="entry name" value="Penicillin V Acylase, Chain A"/>
    <property type="match status" value="1"/>
</dbReference>
<dbReference type="InterPro" id="IPR029055">
    <property type="entry name" value="Ntn_hydrolases_N"/>
</dbReference>
<dbReference type="GO" id="GO:0016787">
    <property type="term" value="F:hydrolase activity"/>
    <property type="evidence" value="ECO:0007669"/>
    <property type="project" value="UniProtKB-KW"/>
</dbReference>
<dbReference type="AlphaFoldDB" id="A0A2N7FGT5"/>
<dbReference type="EMBL" id="MCWU01000013">
    <property type="protein sequence ID" value="PMJ68505.1"/>
    <property type="molecule type" value="Genomic_DNA"/>
</dbReference>
<dbReference type="Pfam" id="PF02275">
    <property type="entry name" value="CBAH"/>
    <property type="match status" value="1"/>
</dbReference>
<name>A0A2N7FGT5_VIBSP</name>
<gene>
    <name evidence="4" type="ORF">BCU17_01635</name>
</gene>
<dbReference type="OrthoDB" id="1265391at2"/>
<dbReference type="SUPFAM" id="SSF56235">
    <property type="entry name" value="N-terminal nucleophile aminohydrolases (Ntn hydrolases)"/>
    <property type="match status" value="1"/>
</dbReference>
<dbReference type="InterPro" id="IPR052193">
    <property type="entry name" value="Peptidase_C59"/>
</dbReference>
<dbReference type="RefSeq" id="WP_076677210.1">
    <property type="nucleotide sequence ID" value="NZ_CAWMVP010000018.1"/>
</dbReference>
<organism evidence="4 5">
    <name type="scientific">Vibrio splendidus</name>
    <dbReference type="NCBI Taxonomy" id="29497"/>
    <lineage>
        <taxon>Bacteria</taxon>
        <taxon>Pseudomonadati</taxon>
        <taxon>Pseudomonadota</taxon>
        <taxon>Gammaproteobacteria</taxon>
        <taxon>Vibrionales</taxon>
        <taxon>Vibrionaceae</taxon>
        <taxon>Vibrio</taxon>
    </lineage>
</organism>
<feature type="domain" description="Choloylglycine hydrolase/NAAA C-terminal" evidence="3">
    <location>
        <begin position="2"/>
        <end position="294"/>
    </location>
</feature>
<dbReference type="PANTHER" id="PTHR35527">
    <property type="entry name" value="CHOLOYLGLYCINE HYDROLASE"/>
    <property type="match status" value="1"/>
</dbReference>
<comment type="similarity">
    <text evidence="1">Belongs to the peptidase C59 family.</text>
</comment>
<reference evidence="5" key="1">
    <citation type="submission" date="2016-07" db="EMBL/GenBank/DDBJ databases">
        <title>Nontailed viruses are major unrecognized killers of bacteria in the ocean.</title>
        <authorList>
            <person name="Kauffman K."/>
            <person name="Hussain F."/>
            <person name="Yang J."/>
            <person name="Arevalo P."/>
            <person name="Brown J."/>
            <person name="Cutler M."/>
            <person name="Kelly L."/>
            <person name="Polz M.F."/>
        </authorList>
    </citation>
    <scope>NUCLEOTIDE SEQUENCE [LARGE SCALE GENOMIC DNA]</scope>
    <source>
        <strain evidence="5">10N.261.55.E11</strain>
    </source>
</reference>
<sequence length="323" mass="35525">MCTRIIYETNTGKFITGRGMDWNDPTAKSRVVVYPRGLKQTGGDMDNALTWTSKYGSIFSSFYDAASSDGMNECGLVANTLYLAEADYGDVALSEKPRMSIGAWNQYFLDNFATVAEAVEAMQDVPFIIAAPMLPNGRAAAVHLAISDVSGDSAVLEYIDGDLVIYHSKAHRVMTNSPTFDQQLAINNYWEIIGGNRMLPGTISAADRFVRVNYLLKSTPKFDDGVMATSAAMSIMRSIGVPLGMEDPDHPNISATLWRSLGDHEAKRYYFESSIQPAIFWLDIDSVNLEVGAPIMSVEVNGPESLFGDVTEQLKPLEKLTWL</sequence>
<keyword evidence="2 4" id="KW-0378">Hydrolase</keyword>
<evidence type="ECO:0000313" key="5">
    <source>
        <dbReference type="Proteomes" id="UP000235330"/>
    </source>
</evidence>
<protein>
    <submittedName>
        <fullName evidence="4">Hydrolase</fullName>
    </submittedName>
</protein>